<organism evidence="4 5">
    <name type="scientific">Legionella drozanskii LLAP-1</name>
    <dbReference type="NCBI Taxonomy" id="1212489"/>
    <lineage>
        <taxon>Bacteria</taxon>
        <taxon>Pseudomonadati</taxon>
        <taxon>Pseudomonadota</taxon>
        <taxon>Gammaproteobacteria</taxon>
        <taxon>Legionellales</taxon>
        <taxon>Legionellaceae</taxon>
        <taxon>Legionella</taxon>
    </lineage>
</organism>
<dbReference type="Proteomes" id="UP000054736">
    <property type="component" value="Unassembled WGS sequence"/>
</dbReference>
<comment type="caution">
    <text evidence="4">The sequence shown here is derived from an EMBL/GenBank/DDBJ whole genome shotgun (WGS) entry which is preliminary data.</text>
</comment>
<dbReference type="OrthoDB" id="545475at2"/>
<evidence type="ECO:0000313" key="4">
    <source>
        <dbReference type="EMBL" id="KTC85445.1"/>
    </source>
</evidence>
<evidence type="ECO:0000256" key="3">
    <source>
        <dbReference type="SAM" id="MobiDB-lite"/>
    </source>
</evidence>
<dbReference type="Pfam" id="PF04966">
    <property type="entry name" value="OprB"/>
    <property type="match status" value="1"/>
</dbReference>
<feature type="signal peptide" evidence="2">
    <location>
        <begin position="1"/>
        <end position="21"/>
    </location>
</feature>
<dbReference type="RefSeq" id="WP_083497969.1">
    <property type="nucleotide sequence ID" value="NZ_CAAAIU010000008.1"/>
</dbReference>
<reference evidence="4 5" key="1">
    <citation type="submission" date="2015-11" db="EMBL/GenBank/DDBJ databases">
        <title>Genomic analysis of 38 Legionella species identifies large and diverse effector repertoires.</title>
        <authorList>
            <person name="Burstein D."/>
            <person name="Amaro F."/>
            <person name="Zusman T."/>
            <person name="Lifshitz Z."/>
            <person name="Cohen O."/>
            <person name="Gilbert J.A."/>
            <person name="Pupko T."/>
            <person name="Shuman H.A."/>
            <person name="Segal G."/>
        </authorList>
    </citation>
    <scope>NUCLEOTIDE SEQUENCE [LARGE SCALE GENOMIC DNA]</scope>
    <source>
        <strain evidence="4 5">ATCC 700990</strain>
    </source>
</reference>
<evidence type="ECO:0000313" key="5">
    <source>
        <dbReference type="Proteomes" id="UP000054736"/>
    </source>
</evidence>
<evidence type="ECO:0000256" key="1">
    <source>
        <dbReference type="ARBA" id="ARBA00008769"/>
    </source>
</evidence>
<comment type="similarity">
    <text evidence="1 2">Belongs to the OprB family.</text>
</comment>
<sequence>MYLLRITTLILSFFCVFNLYADSSTPAKSEIPPASTNDSKQKPKSISSNPAAVNVTTGSGLLQHLIEKKLGIHDNHGIEVQGAWIGDTNGLFAGGLPNAKKSTSNSVGLIDLTIEMERFNGWKGGLFSAQFLQQNAQNTNGPAGLIQGYNSLPDVPPYNRSELYALWYRQALFEDRFFIRIGKTITTLDFNNVIKPVALSQGAPNIPAVTSLIYTPVFINPAVDGVMPGYTNSAYGITATYTPIKQWYLSYGVYDGNLASGKQTGLRGPHFNGNYFHVGETGKAWLLGKNKMPGTSSIGLWHQTGLIRQNNLSELDATGAYLFGSQRLWYRHPGYDISGLSAFYQYGINNSSVLPMKQSVGAGLTAFGLVPNRESDSIGAGFSLAWLNQRVTDRKTELMFQLYYQASLLTNIFLEPALSYIPTPGQNKNLSSVTAGTLRAIVLF</sequence>
<evidence type="ECO:0000256" key="2">
    <source>
        <dbReference type="RuleBase" id="RU363072"/>
    </source>
</evidence>
<gene>
    <name evidence="4" type="ORF">Ldro_2617</name>
</gene>
<name>A0A0W0SR32_9GAMM</name>
<accession>A0A0W0SR32</accession>
<keyword evidence="5" id="KW-1185">Reference proteome</keyword>
<feature type="compositionally biased region" description="Polar residues" evidence="3">
    <location>
        <begin position="34"/>
        <end position="52"/>
    </location>
</feature>
<dbReference type="STRING" id="1212489.Ldro_2617"/>
<feature type="chain" id="PRO_5007229384" evidence="2">
    <location>
        <begin position="22"/>
        <end position="444"/>
    </location>
</feature>
<dbReference type="PANTHER" id="PTHR37944:SF1">
    <property type="entry name" value="PORIN B"/>
    <property type="match status" value="1"/>
</dbReference>
<dbReference type="GO" id="GO:0015288">
    <property type="term" value="F:porin activity"/>
    <property type="evidence" value="ECO:0007669"/>
    <property type="project" value="InterPro"/>
</dbReference>
<dbReference type="GO" id="GO:0016020">
    <property type="term" value="C:membrane"/>
    <property type="evidence" value="ECO:0007669"/>
    <property type="project" value="InterPro"/>
</dbReference>
<dbReference type="AlphaFoldDB" id="A0A0W0SR32"/>
<dbReference type="PANTHER" id="PTHR37944">
    <property type="entry name" value="PORIN B"/>
    <property type="match status" value="1"/>
</dbReference>
<protein>
    <submittedName>
        <fullName evidence="4">Carbohydrate-selective porin, OprB family</fullName>
    </submittedName>
</protein>
<dbReference type="Gene3D" id="2.40.160.180">
    <property type="entry name" value="Carbohydrate-selective porin OprB"/>
    <property type="match status" value="1"/>
</dbReference>
<dbReference type="InterPro" id="IPR007049">
    <property type="entry name" value="Carb-sel_porin_OprB"/>
</dbReference>
<dbReference type="InterPro" id="IPR052932">
    <property type="entry name" value="OprB_Porin"/>
</dbReference>
<dbReference type="GO" id="GO:0008643">
    <property type="term" value="P:carbohydrate transport"/>
    <property type="evidence" value="ECO:0007669"/>
    <property type="project" value="InterPro"/>
</dbReference>
<keyword evidence="2" id="KW-0732">Signal</keyword>
<dbReference type="EMBL" id="LNXY01000028">
    <property type="protein sequence ID" value="KTC85445.1"/>
    <property type="molecule type" value="Genomic_DNA"/>
</dbReference>
<dbReference type="InterPro" id="IPR038673">
    <property type="entry name" value="OprB_sf"/>
</dbReference>
<dbReference type="PATRIC" id="fig|1212489.4.peg.2758"/>
<proteinExistence type="inferred from homology"/>
<feature type="region of interest" description="Disordered" evidence="3">
    <location>
        <begin position="25"/>
        <end position="52"/>
    </location>
</feature>